<accession>A0A0L0CIV9</accession>
<evidence type="ECO:0000313" key="2">
    <source>
        <dbReference type="Proteomes" id="UP000037069"/>
    </source>
</evidence>
<protein>
    <submittedName>
        <fullName evidence="1">Uncharacterized protein</fullName>
    </submittedName>
</protein>
<organism evidence="1 2">
    <name type="scientific">Lucilia cuprina</name>
    <name type="common">Green bottle fly</name>
    <name type="synonym">Australian sheep blowfly</name>
    <dbReference type="NCBI Taxonomy" id="7375"/>
    <lineage>
        <taxon>Eukaryota</taxon>
        <taxon>Metazoa</taxon>
        <taxon>Ecdysozoa</taxon>
        <taxon>Arthropoda</taxon>
        <taxon>Hexapoda</taxon>
        <taxon>Insecta</taxon>
        <taxon>Pterygota</taxon>
        <taxon>Neoptera</taxon>
        <taxon>Endopterygota</taxon>
        <taxon>Diptera</taxon>
        <taxon>Brachycera</taxon>
        <taxon>Muscomorpha</taxon>
        <taxon>Oestroidea</taxon>
        <taxon>Calliphoridae</taxon>
        <taxon>Luciliinae</taxon>
        <taxon>Lucilia</taxon>
    </lineage>
</organism>
<name>A0A0L0CIV9_LUCCU</name>
<reference evidence="1 2" key="1">
    <citation type="journal article" date="2015" name="Nat. Commun.">
        <title>Lucilia cuprina genome unlocks parasitic fly biology to underpin future interventions.</title>
        <authorList>
            <person name="Anstead C.A."/>
            <person name="Korhonen P.K."/>
            <person name="Young N.D."/>
            <person name="Hall R.S."/>
            <person name="Jex A.R."/>
            <person name="Murali S.C."/>
            <person name="Hughes D.S."/>
            <person name="Lee S.F."/>
            <person name="Perry T."/>
            <person name="Stroehlein A.J."/>
            <person name="Ansell B.R."/>
            <person name="Breugelmans B."/>
            <person name="Hofmann A."/>
            <person name="Qu J."/>
            <person name="Dugan S."/>
            <person name="Lee S.L."/>
            <person name="Chao H."/>
            <person name="Dinh H."/>
            <person name="Han Y."/>
            <person name="Doddapaneni H.V."/>
            <person name="Worley K.C."/>
            <person name="Muzny D.M."/>
            <person name="Ioannidis P."/>
            <person name="Waterhouse R.M."/>
            <person name="Zdobnov E.M."/>
            <person name="James P.J."/>
            <person name="Bagnall N.H."/>
            <person name="Kotze A.C."/>
            <person name="Gibbs R.A."/>
            <person name="Richards S."/>
            <person name="Batterham P."/>
            <person name="Gasser R.B."/>
        </authorList>
    </citation>
    <scope>NUCLEOTIDE SEQUENCE [LARGE SCALE GENOMIC DNA]</scope>
    <source>
        <strain evidence="1 2">LS</strain>
        <tissue evidence="1">Full body</tissue>
    </source>
</reference>
<dbReference type="EMBL" id="JRES01000335">
    <property type="protein sequence ID" value="KNC32195.1"/>
    <property type="molecule type" value="Genomic_DNA"/>
</dbReference>
<dbReference type="Proteomes" id="UP000037069">
    <property type="component" value="Unassembled WGS sequence"/>
</dbReference>
<evidence type="ECO:0000313" key="1">
    <source>
        <dbReference type="EMBL" id="KNC32195.1"/>
    </source>
</evidence>
<comment type="caution">
    <text evidence="1">The sequence shown here is derived from an EMBL/GenBank/DDBJ whole genome shotgun (WGS) entry which is preliminary data.</text>
</comment>
<proteinExistence type="predicted"/>
<sequence length="168" mass="18944">MRYQISSASTSGGVFRVCYSLKGTVVQCNALALNYMTCSEFFKMHFCDFCGLVVAGAVEFTPNLVVDGYIGVTINIIHTLEQTTFESLDDTTLRNIDKTKNITKKLNVFWLRKTTTKGKIHSTRFNYFLVAISVYNTDISTSSSSLLLLLHCVLQFKIDFDHCHCIPK</sequence>
<keyword evidence="2" id="KW-1185">Reference proteome</keyword>
<dbReference type="AlphaFoldDB" id="A0A0L0CIV9"/>
<gene>
    <name evidence="1" type="ORF">FF38_11293</name>
</gene>